<dbReference type="Proteomes" id="UP001056429">
    <property type="component" value="Unassembled WGS sequence"/>
</dbReference>
<dbReference type="PANTHER" id="PTHR34817:SF1">
    <property type="entry name" value="NUCLEOTIDYLTRANSFERASE"/>
    <property type="match status" value="1"/>
</dbReference>
<dbReference type="AlphaFoldDB" id="A0A9J6P4C0"/>
<accession>A0A9J6P4C0</accession>
<gene>
    <name evidence="1" type="ORF">KDK92_17550</name>
</gene>
<evidence type="ECO:0000313" key="1">
    <source>
        <dbReference type="EMBL" id="MCM1991543.1"/>
    </source>
</evidence>
<dbReference type="PANTHER" id="PTHR34817">
    <property type="entry name" value="NUCLEOTIDYLTRANSFERASE"/>
    <property type="match status" value="1"/>
</dbReference>
<comment type="caution">
    <text evidence="1">The sequence shown here is derived from an EMBL/GenBank/DDBJ whole genome shotgun (WGS) entry which is preliminary data.</text>
</comment>
<reference evidence="1" key="1">
    <citation type="journal article" date="2021" name="mSystems">
        <title>Bacteria and Archaea Synergistically Convert Glycine Betaine to Biogenic Methane in the Formosa Cold Seep of the South China Sea.</title>
        <authorList>
            <person name="Li L."/>
            <person name="Zhang W."/>
            <person name="Zhang S."/>
            <person name="Song L."/>
            <person name="Sun Q."/>
            <person name="Zhang H."/>
            <person name="Xiang H."/>
            <person name="Dong X."/>
        </authorList>
    </citation>
    <scope>NUCLEOTIDE SEQUENCE</scope>
    <source>
        <strain evidence="1">ZWT</strain>
    </source>
</reference>
<dbReference type="InterPro" id="IPR018775">
    <property type="entry name" value="RlaP"/>
</dbReference>
<dbReference type="RefSeq" id="WP_250860669.1">
    <property type="nucleotide sequence ID" value="NZ_JAGSOJ010000004.1"/>
</dbReference>
<sequence length="350" mass="40617">MIFSQNAEGKFIDILHTTDYDFLKTNPVLNANIIYLTLSGSHAYGTNNEYSDIDIRGIFLNTKKELLTMECSDKPFEHRESDTVIYPLKQIIKLLSNCNPNCIELLGTKDQHVLLCSPEGKLIRDNAHIFLSKYAINTFGGYATAQLRRLQNALARDNYPKSEKERHILGSIQNQMVTFKDRYKEIDNNINLYIPHVNDGDLNKKDKEILIDINVKGYPLRDLKGMYSEMNNVIRDYDKLNHRNSKKDDLHLNKHALHLVRLLIMGTEILQGKGIHTHREQDHSLLMDLRNGTYVLERNGVKDYSEVFNIVDKYEKEFNYAKKECALPDKPDYDAINDLVMEITRHILMK</sequence>
<evidence type="ECO:0000313" key="2">
    <source>
        <dbReference type="Proteomes" id="UP001056429"/>
    </source>
</evidence>
<dbReference type="Pfam" id="PF10127">
    <property type="entry name" value="RlaP"/>
    <property type="match status" value="1"/>
</dbReference>
<reference evidence="1" key="2">
    <citation type="submission" date="2021-04" db="EMBL/GenBank/DDBJ databases">
        <authorList>
            <person name="Dong X."/>
        </authorList>
    </citation>
    <scope>NUCLEOTIDE SEQUENCE</scope>
    <source>
        <strain evidence="1">ZWT</strain>
    </source>
</reference>
<proteinExistence type="predicted"/>
<organism evidence="1 2">
    <name type="scientific">Oceanirhabdus seepicola</name>
    <dbReference type="NCBI Taxonomy" id="2828781"/>
    <lineage>
        <taxon>Bacteria</taxon>
        <taxon>Bacillati</taxon>
        <taxon>Bacillota</taxon>
        <taxon>Clostridia</taxon>
        <taxon>Eubacteriales</taxon>
        <taxon>Clostridiaceae</taxon>
        <taxon>Oceanirhabdus</taxon>
    </lineage>
</organism>
<dbReference type="EMBL" id="JAGSOJ010000004">
    <property type="protein sequence ID" value="MCM1991543.1"/>
    <property type="molecule type" value="Genomic_DNA"/>
</dbReference>
<keyword evidence="2" id="KW-1185">Reference proteome</keyword>
<protein>
    <submittedName>
        <fullName evidence="1">Nucleotidyltransferase domain-containing protein</fullName>
    </submittedName>
</protein>
<name>A0A9J6P4C0_9CLOT</name>